<dbReference type="InterPro" id="IPR058192">
    <property type="entry name" value="WHD_ROQ1-like"/>
</dbReference>
<dbReference type="FunFam" id="3.40.50.10140:FF:000007">
    <property type="entry name" value="Disease resistance protein (TIR-NBS-LRR class)"/>
    <property type="match status" value="1"/>
</dbReference>
<dbReference type="SUPFAM" id="SSF52200">
    <property type="entry name" value="Toll/Interleukin receptor TIR domain"/>
    <property type="match status" value="1"/>
</dbReference>
<sequence>MFSKLLGYNVKIDHVQEYKELSERVVDYAQGIPLVVKVWAGLHHGKDTEEWENDSLQEMAWEIVRQESVEDPGKGFYVYPESSVLKWLEYKTRKDSIIIDFIFCFVLEPKTKQGLESKLQSKKHCHKFLKGFGVSLVSRSTNDADLLKAIVDLVITKLRKSLVNSKVLVGIDKRIADVESLIHRESEKARLIGLWGMGGIGKTTLAEEVFNKLTSKYEGCYFLANEREQLSRHGKVSLKKEIFSALLGGVKIDTPNSLPEDIVRRIRQMKVLIVLDDVYDSDHITDLLGAVDNFGSGSSIIVTTRDEQVLKANKADEIYHVRELTSDEALELFNLNAFNQSVHQREYNELSKRIVHYAKGLPLILKFLAHRLHGKNVEVWESELDKLKKVPPAKVYDVIKLSYDNLDRKEKEVFLDLACFLCRSREKITIGYLKYLLKDGERDNSVVVALERLKDKALVTFSKDNVVCMHDSIQEMAWEIVRQESTEDPGKRSRLLDPDDIYEALENDKVSEAIRSIQIDLKELKEQKLMPHIFAKMSRLRFMEIYGECNYNCYSQLVAEGLQLLGTELRFLCWDFYPLKSLPDKFSGEKLVILKLESGGMEKLWDGVKNLANLKELDLRNSQNLKELPDLSKATNIEVLCLMRCLSLNSVHPSVFSLPKLEILNLCGCESLTILATDLHLCRLSYLNLSRCYNLKEFTLKSDNLKELRLELTRMKALPSSLGHQRRLELLSLGRSLIERLPAFFSNTQLLHLDISFCWNLVTIPELPLSLQTLYAAGCESLKTVFFHSTAVEQLKENRKQVLFFKCRNLDEHSLEAIGLNARINVMKFANQHLSAPKQDDFENYNDYDKKYESYQAFYGYPGSSVPEWLEFKSKKDYVIIDLSSAPPSPVYGFILGFVLFEELDKLEFSIAITDCEGKGIFDEVRLKLSYMFWSVKSCEVVVMYDQRCSNFLNSIAKNLTRTLFQSNTIPCFSVFGKLNMLYFFVSCSFLCVFLFIFSRLFPKLNGVEKKPISNNNSPKIKYDVFVSFRGEDIRDGFLSHLTEAFDVKKINAFVDDKLEKGEELWPSLVAAIGGSSISLIIFSPEYASSRWCLKELVTILECKEKYGHTVIPVFYHVTPTDVRHQSSQGYKEAFSEHARKRKSEVQLWRRVFEKSADLSGIESSKFRKSVVISKGLVGIDKRIADVESLIHRDVESEKARLIGLWGMGGIGKTTLAEEVFNKLRSKYEGCYFLANEREQSSRKGKVSLKEEIFSALLGDVKIDTPNSLPEDIVRRIRQMKVLIILDDVNDSDHITELLGAVDNFGSGSSIIVTTRDEQVLKASKADEIYHLRELTSDEALELFNLNAFNQSDHQREYDELSKRIVHYAKGLPLILKVLAHRLHGKNEEVWESEIDKLKMVPPTKVYDVIKLSYDDLDRKEKQIFLDLACFVCRSRLKITIDCLKYLLKDGERDNSVVVALERLKDKALITFSKDNLLCMHDSIQEMAWEIVRQESTENPVNRSRLWDPDDTYEALENDKVSEAIRSIQIDLKALKEQKLMPHIFAKMCRLRFMEIHGYDNYNCYSQLVAEEELQFLATELRFLYWDFYPLKSLPDKFSGEKLVILILGSGRMEKLWDGVKNLVNLKELDLRNSLRLKELPDLSKATNIEVLCLRECISLTSLHPSVFSLPNLETLNLCGCMRLTIPATDIHLRSFSYLDLDGCCNLMEFTLTSDNMKELNLELTSMKALRSSFGHQRKLEFLCLGGSHIERLPSSFVNLIQLLHLDITFCGKLLEIPELPLSLQTLYAGGCESLKTVFFHSTAVEQIKENRKQVLFDNCMNLDEHLSSAPPSPVYGFIFCFVLLGEVDKLKVNIVISDCEGKGITHTYRMQLNYQFWYKFDRPSSVESQKVVVIYDQRCSNFLNNIANSLTRFKIMVRRPTKTMADIIVNGL</sequence>
<dbReference type="Gene3D" id="3.80.10.10">
    <property type="entry name" value="Ribonuclease Inhibitor"/>
    <property type="match status" value="3"/>
</dbReference>
<organism evidence="6 7">
    <name type="scientific">Vigna unguiculata</name>
    <name type="common">Cowpea</name>
    <dbReference type="NCBI Taxonomy" id="3917"/>
    <lineage>
        <taxon>Eukaryota</taxon>
        <taxon>Viridiplantae</taxon>
        <taxon>Streptophyta</taxon>
        <taxon>Embryophyta</taxon>
        <taxon>Tracheophyta</taxon>
        <taxon>Spermatophyta</taxon>
        <taxon>Magnoliopsida</taxon>
        <taxon>eudicotyledons</taxon>
        <taxon>Gunneridae</taxon>
        <taxon>Pentapetalae</taxon>
        <taxon>rosids</taxon>
        <taxon>fabids</taxon>
        <taxon>Fabales</taxon>
        <taxon>Fabaceae</taxon>
        <taxon>Papilionoideae</taxon>
        <taxon>50 kb inversion clade</taxon>
        <taxon>NPAAA clade</taxon>
        <taxon>indigoferoid/millettioid clade</taxon>
        <taxon>Phaseoleae</taxon>
        <taxon>Vigna</taxon>
    </lineage>
</organism>
<dbReference type="Gene3D" id="3.40.50.10140">
    <property type="entry name" value="Toll/interleukin-1 receptor homology (TIR) domain"/>
    <property type="match status" value="1"/>
</dbReference>
<dbReference type="Gene3D" id="3.40.50.300">
    <property type="entry name" value="P-loop containing nucleotide triphosphate hydrolases"/>
    <property type="match status" value="2"/>
</dbReference>
<dbReference type="PROSITE" id="PS50104">
    <property type="entry name" value="TIR"/>
    <property type="match status" value="1"/>
</dbReference>
<dbReference type="Pfam" id="PF00931">
    <property type="entry name" value="NB-ARC"/>
    <property type="match status" value="2"/>
</dbReference>
<dbReference type="InterPro" id="IPR003593">
    <property type="entry name" value="AAA+_ATPase"/>
</dbReference>
<dbReference type="SMART" id="SM00382">
    <property type="entry name" value="AAA"/>
    <property type="match status" value="2"/>
</dbReference>
<feature type="domain" description="TIR" evidence="5">
    <location>
        <begin position="1021"/>
        <end position="1173"/>
    </location>
</feature>
<dbReference type="InterPro" id="IPR044974">
    <property type="entry name" value="Disease_R_plants"/>
</dbReference>
<evidence type="ECO:0000256" key="4">
    <source>
        <dbReference type="ARBA" id="ARBA00023027"/>
    </source>
</evidence>
<evidence type="ECO:0000313" key="6">
    <source>
        <dbReference type="EMBL" id="QCE13430.1"/>
    </source>
</evidence>
<dbReference type="PANTHER" id="PTHR11017:SF263">
    <property type="entry name" value="ADP-RIBOSYL CYCLASE_CYCLIC ADP-RIBOSE HYDROLASE"/>
    <property type="match status" value="1"/>
</dbReference>
<evidence type="ECO:0000256" key="3">
    <source>
        <dbReference type="ARBA" id="ARBA00022821"/>
    </source>
</evidence>
<dbReference type="Pfam" id="PF23282">
    <property type="entry name" value="WHD_ROQ1"/>
    <property type="match status" value="2"/>
</dbReference>
<protein>
    <submittedName>
        <fullName evidence="6">Internalin A</fullName>
    </submittedName>
</protein>
<dbReference type="Pfam" id="PF01582">
    <property type="entry name" value="TIR"/>
    <property type="match status" value="1"/>
</dbReference>
<dbReference type="Proteomes" id="UP000501690">
    <property type="component" value="Linkage Group LG11"/>
</dbReference>
<dbReference type="PANTHER" id="PTHR11017">
    <property type="entry name" value="LEUCINE-RICH REPEAT-CONTAINING PROTEIN"/>
    <property type="match status" value="1"/>
</dbReference>
<evidence type="ECO:0000256" key="1">
    <source>
        <dbReference type="ARBA" id="ARBA00022614"/>
    </source>
</evidence>
<keyword evidence="1" id="KW-0433">Leucine-rich repeat</keyword>
<dbReference type="InterPro" id="IPR027417">
    <property type="entry name" value="P-loop_NTPase"/>
</dbReference>
<gene>
    <name evidence="6" type="ORF">DEO72_LG11g423</name>
</gene>
<dbReference type="SUPFAM" id="SSF46785">
    <property type="entry name" value="Winged helix' DNA-binding domain"/>
    <property type="match status" value="1"/>
</dbReference>
<dbReference type="EMBL" id="CP039355">
    <property type="protein sequence ID" value="QCE13430.1"/>
    <property type="molecule type" value="Genomic_DNA"/>
</dbReference>
<accession>A0A4D6NI48</accession>
<dbReference type="InterPro" id="IPR000157">
    <property type="entry name" value="TIR_dom"/>
</dbReference>
<dbReference type="GO" id="GO:0043531">
    <property type="term" value="F:ADP binding"/>
    <property type="evidence" value="ECO:0007669"/>
    <property type="project" value="InterPro"/>
</dbReference>
<name>A0A4D6NI48_VIGUN</name>
<dbReference type="InterPro" id="IPR002182">
    <property type="entry name" value="NB-ARC"/>
</dbReference>
<evidence type="ECO:0000313" key="7">
    <source>
        <dbReference type="Proteomes" id="UP000501690"/>
    </source>
</evidence>
<reference evidence="6 7" key="1">
    <citation type="submission" date="2019-04" db="EMBL/GenBank/DDBJ databases">
        <title>An improved genome assembly and genetic linkage map for asparagus bean, Vigna unguiculata ssp. sesquipedialis.</title>
        <authorList>
            <person name="Xia Q."/>
            <person name="Zhang R."/>
            <person name="Dong Y."/>
        </authorList>
    </citation>
    <scope>NUCLEOTIDE SEQUENCE [LARGE SCALE GENOMIC DNA]</scope>
    <source>
        <tissue evidence="6">Leaf</tissue>
    </source>
</reference>
<dbReference type="GO" id="GO:0006952">
    <property type="term" value="P:defense response"/>
    <property type="evidence" value="ECO:0007669"/>
    <property type="project" value="UniProtKB-KW"/>
</dbReference>
<dbReference type="SUPFAM" id="SSF52058">
    <property type="entry name" value="L domain-like"/>
    <property type="match status" value="2"/>
</dbReference>
<evidence type="ECO:0000256" key="2">
    <source>
        <dbReference type="ARBA" id="ARBA00022737"/>
    </source>
</evidence>
<dbReference type="InterPro" id="IPR042197">
    <property type="entry name" value="Apaf_helical"/>
</dbReference>
<dbReference type="Gene3D" id="1.10.8.430">
    <property type="entry name" value="Helical domain of apoptotic protease-activating factors"/>
    <property type="match status" value="2"/>
</dbReference>
<dbReference type="InterPro" id="IPR035897">
    <property type="entry name" value="Toll_tir_struct_dom_sf"/>
</dbReference>
<dbReference type="InterPro" id="IPR032675">
    <property type="entry name" value="LRR_dom_sf"/>
</dbReference>
<dbReference type="GO" id="GO:0007165">
    <property type="term" value="P:signal transduction"/>
    <property type="evidence" value="ECO:0007669"/>
    <property type="project" value="InterPro"/>
</dbReference>
<dbReference type="SMART" id="SM00255">
    <property type="entry name" value="TIR"/>
    <property type="match status" value="1"/>
</dbReference>
<keyword evidence="3" id="KW-0611">Plant defense</keyword>
<keyword evidence="7" id="KW-1185">Reference proteome</keyword>
<keyword evidence="4" id="KW-0520">NAD</keyword>
<proteinExistence type="predicted"/>
<evidence type="ECO:0000259" key="5">
    <source>
        <dbReference type="PROSITE" id="PS50104"/>
    </source>
</evidence>
<dbReference type="SUPFAM" id="SSF52540">
    <property type="entry name" value="P-loop containing nucleoside triphosphate hydrolases"/>
    <property type="match status" value="2"/>
</dbReference>
<keyword evidence="2" id="KW-0677">Repeat</keyword>
<dbReference type="InterPro" id="IPR036390">
    <property type="entry name" value="WH_DNA-bd_sf"/>
</dbReference>
<dbReference type="PRINTS" id="PR00364">
    <property type="entry name" value="DISEASERSIST"/>
</dbReference>